<dbReference type="GO" id="GO:0038039">
    <property type="term" value="C:G protein-coupled receptor heterodimeric complex"/>
    <property type="evidence" value="ECO:0007669"/>
    <property type="project" value="TreeGrafter"/>
</dbReference>
<evidence type="ECO:0000256" key="1">
    <source>
        <dbReference type="ARBA" id="ARBA00004141"/>
    </source>
</evidence>
<evidence type="ECO:0000256" key="4">
    <source>
        <dbReference type="ARBA" id="ARBA00023040"/>
    </source>
</evidence>
<name>A0A7S4P2K4_9EUKA</name>
<evidence type="ECO:0000256" key="5">
    <source>
        <dbReference type="ARBA" id="ARBA00023136"/>
    </source>
</evidence>
<dbReference type="AlphaFoldDB" id="A0A7S4P2K4"/>
<feature type="transmembrane region" description="Helical" evidence="9">
    <location>
        <begin position="614"/>
        <end position="637"/>
    </location>
</feature>
<gene>
    <name evidence="11" type="ORF">NAES01612_LOCUS18226</name>
</gene>
<feature type="transmembrane region" description="Helical" evidence="9">
    <location>
        <begin position="722"/>
        <end position="743"/>
    </location>
</feature>
<dbReference type="PROSITE" id="PS50259">
    <property type="entry name" value="G_PROTEIN_RECEP_F3_4"/>
    <property type="match status" value="1"/>
</dbReference>
<protein>
    <recommendedName>
        <fullName evidence="10">G-protein coupled receptors family 3 profile domain-containing protein</fullName>
    </recommendedName>
</protein>
<feature type="domain" description="G-protein coupled receptors family 3 profile" evidence="10">
    <location>
        <begin position="614"/>
        <end position="880"/>
    </location>
</feature>
<reference evidence="11" key="1">
    <citation type="submission" date="2021-01" db="EMBL/GenBank/DDBJ databases">
        <authorList>
            <person name="Corre E."/>
            <person name="Pelletier E."/>
            <person name="Niang G."/>
            <person name="Scheremetjew M."/>
            <person name="Finn R."/>
            <person name="Kale V."/>
            <person name="Holt S."/>
            <person name="Cochrane G."/>
            <person name="Meng A."/>
            <person name="Brown T."/>
            <person name="Cohen L."/>
        </authorList>
    </citation>
    <scope>NUCLEOTIDE SEQUENCE</scope>
    <source>
        <strain evidence="11">SoJaBio B1-5/56/2</strain>
    </source>
</reference>
<dbReference type="PRINTS" id="PR01176">
    <property type="entry name" value="GABABRECEPTR"/>
</dbReference>
<feature type="transmembrane region" description="Helical" evidence="9">
    <location>
        <begin position="806"/>
        <end position="829"/>
    </location>
</feature>
<organism evidence="11">
    <name type="scientific">Paramoeba aestuarina</name>
    <dbReference type="NCBI Taxonomy" id="180227"/>
    <lineage>
        <taxon>Eukaryota</taxon>
        <taxon>Amoebozoa</taxon>
        <taxon>Discosea</taxon>
        <taxon>Flabellinia</taxon>
        <taxon>Dactylopodida</taxon>
        <taxon>Paramoebidae</taxon>
        <taxon>Paramoeba</taxon>
    </lineage>
</organism>
<dbReference type="GO" id="GO:0004965">
    <property type="term" value="F:G protein-coupled GABA receptor activity"/>
    <property type="evidence" value="ECO:0007669"/>
    <property type="project" value="InterPro"/>
</dbReference>
<sequence length="896" mass="100913">MGVVSIEFNLDEIENFLTSLTRGFSFAFLTTSEGDLLVHPSYRLPQVVKNLPLYYDVSLIESSDNFANEIRRPLVTELSGFDKVLVDRPLPKGDIGTEGITTIPILTTFFWSRLTNLPFIVVLSYSDADLRSPFYTANADAGWISSSRVAPIFDDTDRSEYFPDDFEDDLVEGSSNGETYTLSYKYTAILDNFRSFLPDLQADALTQVDDEGDYLPDSTLMQPDTIKAIMTFINNLVTPPPYNRNPGFDIQVKELSRIGTIFNELWREDYLNFTDGTGNNDPTTARFMGFYTQSLITFPGFIDHPLGKTPFFQARFRPWYQRAEANPNVVTISSPYEDAFFGGKVITVSRAVFGDPSLSSEEREILGVVAVDYSYGTFHDDFVSATGCARERSDISPATPLCYIMDNSALVILSPDFLDDDYNTFDATESDTLPIGLTEPQLADQLVELELLLVNTSINFRGSYTQVNQTAQTSTSTPIDAPQELPLYSIDTERLNNTFGGTVTGTLTKNNGYCTRGQWTLSIMEETNLFLIYIENYDQDDLSDPDCRQFDLASIQNTSYPTCEQNAQLYPFSTDICPNSDQREFVVERLRPEESKCDRTPPKETEFVEWSDPVAIAMVAIASFLILFTFAFWGLVLKYRQTPVILMASPPFISMQFVGFILGYCNIYLWTGEPTDVQCAMRPWFASIAFVLVVGPMFAKTYRVWKLFSPKFFDRGISDKQVLVYVMAMLIFPIIVCIVWLSYERPAPTIKDDNFDDEKTVFRCDSEGISCRVFEGILIGYCGFLVALGSFFAFRSRKARSYFNEARFIGFSIYAIASCGIVGVTLSYVLLGLPIAYYVVFCVAVIVGIFATMMIVYFPKLKICIFKPETNVINKTVGERDVSIVSDPNLEADDSD</sequence>
<dbReference type="SUPFAM" id="SSF103190">
    <property type="entry name" value="Sensory domain-like"/>
    <property type="match status" value="1"/>
</dbReference>
<dbReference type="PANTHER" id="PTHR10519">
    <property type="entry name" value="GABA-B RECEPTOR"/>
    <property type="match status" value="1"/>
</dbReference>
<dbReference type="GO" id="GO:0007214">
    <property type="term" value="P:gamma-aminobutyric acid signaling pathway"/>
    <property type="evidence" value="ECO:0007669"/>
    <property type="project" value="TreeGrafter"/>
</dbReference>
<dbReference type="Gene3D" id="3.30.450.20">
    <property type="entry name" value="PAS domain"/>
    <property type="match status" value="1"/>
</dbReference>
<feature type="transmembrane region" description="Helical" evidence="9">
    <location>
        <begin position="684"/>
        <end position="702"/>
    </location>
</feature>
<dbReference type="EMBL" id="HBKR01027947">
    <property type="protein sequence ID" value="CAE2321603.1"/>
    <property type="molecule type" value="Transcribed_RNA"/>
</dbReference>
<dbReference type="PANTHER" id="PTHR10519:SF20">
    <property type="entry name" value="G-PROTEIN COUPLED RECEPTOR 156-RELATED"/>
    <property type="match status" value="1"/>
</dbReference>
<dbReference type="CDD" id="cd15047">
    <property type="entry name" value="7tmC_GABA-B-like"/>
    <property type="match status" value="1"/>
</dbReference>
<dbReference type="InterPro" id="IPR000337">
    <property type="entry name" value="GPCR_3"/>
</dbReference>
<keyword evidence="6" id="KW-0675">Receptor</keyword>
<feature type="transmembrane region" description="Helical" evidence="9">
    <location>
        <begin position="776"/>
        <end position="794"/>
    </location>
</feature>
<accession>A0A7S4P2K4</accession>
<evidence type="ECO:0000313" key="11">
    <source>
        <dbReference type="EMBL" id="CAE2321603.1"/>
    </source>
</evidence>
<dbReference type="InterPro" id="IPR017978">
    <property type="entry name" value="GPCR_3_C"/>
</dbReference>
<keyword evidence="3 9" id="KW-1133">Transmembrane helix</keyword>
<evidence type="ECO:0000256" key="7">
    <source>
        <dbReference type="ARBA" id="ARBA00023180"/>
    </source>
</evidence>
<comment type="subcellular location">
    <subcellularLocation>
        <location evidence="1">Membrane</location>
        <topology evidence="1">Multi-pass membrane protein</topology>
    </subcellularLocation>
</comment>
<dbReference type="InterPro" id="IPR029151">
    <property type="entry name" value="Sensor-like_sf"/>
</dbReference>
<feature type="transmembrane region" description="Helical" evidence="9">
    <location>
        <begin position="644"/>
        <end position="664"/>
    </location>
</feature>
<feature type="transmembrane region" description="Helical" evidence="9">
    <location>
        <begin position="835"/>
        <end position="858"/>
    </location>
</feature>
<evidence type="ECO:0000256" key="8">
    <source>
        <dbReference type="ARBA" id="ARBA00023224"/>
    </source>
</evidence>
<proteinExistence type="predicted"/>
<evidence type="ECO:0000256" key="3">
    <source>
        <dbReference type="ARBA" id="ARBA00022989"/>
    </source>
</evidence>
<evidence type="ECO:0000256" key="6">
    <source>
        <dbReference type="ARBA" id="ARBA00023170"/>
    </source>
</evidence>
<evidence type="ECO:0000256" key="2">
    <source>
        <dbReference type="ARBA" id="ARBA00022692"/>
    </source>
</evidence>
<evidence type="ECO:0000256" key="9">
    <source>
        <dbReference type="SAM" id="Phobius"/>
    </source>
</evidence>
<keyword evidence="2 9" id="KW-0812">Transmembrane</keyword>
<dbReference type="PRINTS" id="PR00248">
    <property type="entry name" value="GPCRMGR"/>
</dbReference>
<keyword evidence="4" id="KW-0297">G-protein coupled receptor</keyword>
<keyword evidence="8" id="KW-0807">Transducer</keyword>
<keyword evidence="5 9" id="KW-0472">Membrane</keyword>
<evidence type="ECO:0000259" key="10">
    <source>
        <dbReference type="PROSITE" id="PS50259"/>
    </source>
</evidence>
<dbReference type="InterPro" id="IPR002455">
    <property type="entry name" value="GPCR3_GABA-B"/>
</dbReference>
<dbReference type="CDD" id="cd18773">
    <property type="entry name" value="PDC1_HK_sensor"/>
    <property type="match status" value="1"/>
</dbReference>
<dbReference type="Pfam" id="PF00003">
    <property type="entry name" value="7tm_3"/>
    <property type="match status" value="1"/>
</dbReference>
<keyword evidence="7" id="KW-0325">Glycoprotein</keyword>